<dbReference type="AlphaFoldDB" id="A0A0B1T5W4"/>
<dbReference type="OrthoDB" id="258392at2759"/>
<dbReference type="Gene3D" id="3.40.50.1240">
    <property type="entry name" value="Phosphoglycerate mutase-like"/>
    <property type="match status" value="1"/>
</dbReference>
<keyword evidence="2" id="KW-1185">Reference proteome</keyword>
<dbReference type="GO" id="GO:0016791">
    <property type="term" value="F:phosphatase activity"/>
    <property type="evidence" value="ECO:0007669"/>
    <property type="project" value="UniProtKB-ARBA"/>
</dbReference>
<dbReference type="InterPro" id="IPR029033">
    <property type="entry name" value="His_PPase_superfam"/>
</dbReference>
<organism evidence="1 2">
    <name type="scientific">Oesophagostomum dentatum</name>
    <name type="common">Nodular worm</name>
    <dbReference type="NCBI Taxonomy" id="61180"/>
    <lineage>
        <taxon>Eukaryota</taxon>
        <taxon>Metazoa</taxon>
        <taxon>Ecdysozoa</taxon>
        <taxon>Nematoda</taxon>
        <taxon>Chromadorea</taxon>
        <taxon>Rhabditida</taxon>
        <taxon>Rhabditina</taxon>
        <taxon>Rhabditomorpha</taxon>
        <taxon>Strongyloidea</taxon>
        <taxon>Strongylidae</taxon>
        <taxon>Oesophagostomum</taxon>
    </lineage>
</organism>
<reference evidence="1 2" key="1">
    <citation type="submission" date="2014-03" db="EMBL/GenBank/DDBJ databases">
        <title>Draft genome of the hookworm Oesophagostomum dentatum.</title>
        <authorList>
            <person name="Mitreva M."/>
        </authorList>
    </citation>
    <scope>NUCLEOTIDE SEQUENCE [LARGE SCALE GENOMIC DNA]</scope>
    <source>
        <strain evidence="1 2">OD-Hann</strain>
    </source>
</reference>
<evidence type="ECO:0000313" key="1">
    <source>
        <dbReference type="EMBL" id="KHJ91147.1"/>
    </source>
</evidence>
<gene>
    <name evidence="1" type="ORF">OESDEN_08993</name>
</gene>
<accession>A0A0B1T5W4</accession>
<evidence type="ECO:0000313" key="2">
    <source>
        <dbReference type="Proteomes" id="UP000053660"/>
    </source>
</evidence>
<name>A0A0B1T5W4_OESDE</name>
<dbReference type="Proteomes" id="UP000053660">
    <property type="component" value="Unassembled WGS sequence"/>
</dbReference>
<proteinExistence type="predicted"/>
<protein>
    <submittedName>
        <fullName evidence="1">Uncharacterized protein</fullName>
    </submittedName>
</protein>
<sequence>MRDSFTNALDYIKVKCTYEMARLTVISTHLSSWIAMECLPRNGLRRRKRKFIRLSKRHMYSYIVGVNEFHNPGVLRVKQGTFMKTVMSQLRSQWTEFEQTGHIRKKFTAYSTQDWLILAFLHSLGCGESVLGRTVPNYNALIIIELYVRNKEPVIKLLYKDNEMKTPKEAVQHVRNCKSSPCHLEEFTSCCSEYESENPTETCAVG</sequence>
<dbReference type="EMBL" id="KN552301">
    <property type="protein sequence ID" value="KHJ91147.1"/>
    <property type="molecule type" value="Genomic_DNA"/>
</dbReference>
<dbReference type="SUPFAM" id="SSF53254">
    <property type="entry name" value="Phosphoglycerate mutase-like"/>
    <property type="match status" value="1"/>
</dbReference>